<evidence type="ECO:0000256" key="4">
    <source>
        <dbReference type="ARBA" id="ARBA00022825"/>
    </source>
</evidence>
<dbReference type="EMBL" id="BAABLW010000007">
    <property type="protein sequence ID" value="GAA4922880.1"/>
    <property type="molecule type" value="Genomic_DNA"/>
</dbReference>
<feature type="region of interest" description="Disordered" evidence="7">
    <location>
        <begin position="312"/>
        <end position="338"/>
    </location>
</feature>
<dbReference type="RefSeq" id="WP_345477857.1">
    <property type="nucleotide sequence ID" value="NZ_BAABLW010000007.1"/>
</dbReference>
<dbReference type="PROSITE" id="PS51892">
    <property type="entry name" value="SUBTILASE"/>
    <property type="match status" value="1"/>
</dbReference>
<feature type="compositionally biased region" description="Acidic residues" evidence="7">
    <location>
        <begin position="181"/>
        <end position="205"/>
    </location>
</feature>
<dbReference type="InterPro" id="IPR003610">
    <property type="entry name" value="CBM5/12"/>
</dbReference>
<proteinExistence type="inferred from homology"/>
<evidence type="ECO:0000259" key="8">
    <source>
        <dbReference type="SMART" id="SM00495"/>
    </source>
</evidence>
<evidence type="ECO:0000313" key="10">
    <source>
        <dbReference type="Proteomes" id="UP001500368"/>
    </source>
</evidence>
<keyword evidence="10" id="KW-1185">Reference proteome</keyword>
<feature type="compositionally biased region" description="Acidic residues" evidence="7">
    <location>
        <begin position="118"/>
        <end position="136"/>
    </location>
</feature>
<feature type="compositionally biased region" description="Acidic residues" evidence="7">
    <location>
        <begin position="156"/>
        <end position="174"/>
    </location>
</feature>
<feature type="domain" description="Chitin-binding type-3" evidence="8">
    <location>
        <begin position="1266"/>
        <end position="1309"/>
    </location>
</feature>
<dbReference type="Gene3D" id="2.10.10.20">
    <property type="entry name" value="Carbohydrate-binding module superfamily 5/12"/>
    <property type="match status" value="2"/>
</dbReference>
<feature type="active site" description="Charge relay system" evidence="5">
    <location>
        <position position="702"/>
    </location>
</feature>
<protein>
    <recommendedName>
        <fullName evidence="8">Chitin-binding type-3 domain-containing protein</fullName>
    </recommendedName>
</protein>
<accession>A0ABP9FZ59</accession>
<dbReference type="CDD" id="cd12215">
    <property type="entry name" value="ChiC_BD"/>
    <property type="match status" value="2"/>
</dbReference>
<dbReference type="InterPro" id="IPR023827">
    <property type="entry name" value="Peptidase_S8_Asp-AS"/>
</dbReference>
<dbReference type="InterPro" id="IPR036573">
    <property type="entry name" value="CBM_sf_5/12"/>
</dbReference>
<reference evidence="10" key="1">
    <citation type="journal article" date="2019" name="Int. J. Syst. Evol. Microbiol.">
        <title>The Global Catalogue of Microorganisms (GCM) 10K type strain sequencing project: providing services to taxonomists for standard genome sequencing and annotation.</title>
        <authorList>
            <consortium name="The Broad Institute Genomics Platform"/>
            <consortium name="The Broad Institute Genome Sequencing Center for Infectious Disease"/>
            <person name="Wu L."/>
            <person name="Ma J."/>
        </authorList>
    </citation>
    <scope>NUCLEOTIDE SEQUENCE [LARGE SCALE GENOMIC DNA]</scope>
    <source>
        <strain evidence="10">JCM 19129</strain>
    </source>
</reference>
<dbReference type="InterPro" id="IPR015500">
    <property type="entry name" value="Peptidase_S8_subtilisin-rel"/>
</dbReference>
<dbReference type="SMART" id="SM00495">
    <property type="entry name" value="ChtBD3"/>
    <property type="match status" value="2"/>
</dbReference>
<dbReference type="SUPFAM" id="SSF52743">
    <property type="entry name" value="Subtilisin-like"/>
    <property type="match status" value="1"/>
</dbReference>
<comment type="caution">
    <text evidence="9">The sequence shown here is derived from an EMBL/GenBank/DDBJ whole genome shotgun (WGS) entry which is preliminary data.</text>
</comment>
<dbReference type="PANTHER" id="PTHR43806:SF11">
    <property type="entry name" value="CEREVISIN-RELATED"/>
    <property type="match status" value="1"/>
</dbReference>
<feature type="active site" description="Charge relay system" evidence="5">
    <location>
        <position position="263"/>
    </location>
</feature>
<dbReference type="PROSITE" id="PS00136">
    <property type="entry name" value="SUBTILASE_ASP"/>
    <property type="match status" value="1"/>
</dbReference>
<feature type="compositionally biased region" description="Polar residues" evidence="7">
    <location>
        <begin position="137"/>
        <end position="155"/>
    </location>
</feature>
<keyword evidence="4 5" id="KW-0720">Serine protease</keyword>
<dbReference type="Gene3D" id="3.40.50.200">
    <property type="entry name" value="Peptidase S8/S53 domain"/>
    <property type="match status" value="2"/>
</dbReference>
<dbReference type="PRINTS" id="PR00723">
    <property type="entry name" value="SUBTILISIN"/>
</dbReference>
<evidence type="ECO:0000313" key="9">
    <source>
        <dbReference type="EMBL" id="GAA4922880.1"/>
    </source>
</evidence>
<feature type="active site" description="Charge relay system" evidence="5">
    <location>
        <position position="336"/>
    </location>
</feature>
<evidence type="ECO:0000256" key="6">
    <source>
        <dbReference type="RuleBase" id="RU003355"/>
    </source>
</evidence>
<gene>
    <name evidence="9" type="ORF">GCM10025790_19880</name>
</gene>
<dbReference type="Pfam" id="PF00082">
    <property type="entry name" value="Peptidase_S8"/>
    <property type="match status" value="2"/>
</dbReference>
<keyword evidence="2 5" id="KW-0645">Protease</keyword>
<dbReference type="PROSITE" id="PS00138">
    <property type="entry name" value="SUBTILASE_SER"/>
    <property type="match status" value="1"/>
</dbReference>
<evidence type="ECO:0000256" key="2">
    <source>
        <dbReference type="ARBA" id="ARBA00022670"/>
    </source>
</evidence>
<name>A0ABP9FZ59_9MICC</name>
<dbReference type="PANTHER" id="PTHR43806">
    <property type="entry name" value="PEPTIDASE S8"/>
    <property type="match status" value="1"/>
</dbReference>
<dbReference type="InterPro" id="IPR036852">
    <property type="entry name" value="Peptidase_S8/S53_dom_sf"/>
</dbReference>
<feature type="domain" description="Chitin-binding type-3" evidence="8">
    <location>
        <begin position="1211"/>
        <end position="1255"/>
    </location>
</feature>
<keyword evidence="3 5" id="KW-0378">Hydrolase</keyword>
<dbReference type="InterPro" id="IPR000209">
    <property type="entry name" value="Peptidase_S8/S53_dom"/>
</dbReference>
<comment type="similarity">
    <text evidence="1 5 6">Belongs to the peptidase S8 family.</text>
</comment>
<dbReference type="InterPro" id="IPR050131">
    <property type="entry name" value="Peptidase_S8_subtilisin-like"/>
</dbReference>
<dbReference type="Proteomes" id="UP001500368">
    <property type="component" value="Unassembled WGS sequence"/>
</dbReference>
<feature type="region of interest" description="Disordered" evidence="7">
    <location>
        <begin position="672"/>
        <end position="701"/>
    </location>
</feature>
<evidence type="ECO:0000256" key="3">
    <source>
        <dbReference type="ARBA" id="ARBA00022801"/>
    </source>
</evidence>
<evidence type="ECO:0000256" key="5">
    <source>
        <dbReference type="PROSITE-ProRule" id="PRU01240"/>
    </source>
</evidence>
<evidence type="ECO:0000256" key="1">
    <source>
        <dbReference type="ARBA" id="ARBA00011073"/>
    </source>
</evidence>
<sequence length="1312" mass="137525">MESLNTAEGRVAAYIEFADIQPAAERLQEQYGEDFHKTAPAPSKRSRLSEAEDLVASKAQDILEELPEAEWMYETGAALTGVAVVAEAADLRLLLEREDIAAIHLIPEMEALSLAPETDTEGEADEESEPAEDNAGTEDSNSQDPAAEGSDTQEPGSEDSATEEDPAAAEEDAAPENSSDTAEETAEAEPDESAAEDETEAEEGSAYDPDRVELSEGGEEPELALEYEDEISSNSGNVIHTATTEAWWETGVLGEGVTIAVIDSGIDYTHATFNDSDDAGTVEAYQAARHTGEVEWPQGNVINGWDFVGDDYTGTPGTAQPDPNPIDTATGSASGHGTHVAATAAGRGVDAEGQTFTGDYSELDNHALRAFDVGPGAAPEAQLVALKVFGRDGSTQMTTTALDWVYSHNLDPTAFGGDEDDFIDVVNLSLGGTFPTPDMPEARYVEQLAEMGVTVVSSAGNSGDLPGVSGFPAAATDAIAVASSVSGQFFYDGAEFYFDDAEEPEVIAGQASVNFSGPGMEEPAELVALDPENSLAYLSGCEPLTAEDAELVAGEVLMLAWDDDTALPCGSTPRFEVAAAAGAAGVVLTSTLSSFGTGIGGNAETPGVQVLAEDLARFAEYDPATGAIELTRELQVRLDPAQYNGSVPVSIPDAADTVSSFTSRGNPGSFGLLKPDLAAPGTSVTSARTGTGNGSSTSSGTSMASPFAAGVAALAVQAHGWDSAGGWLTAQRHKALLMNTSSHMVSIEGTEAGPQRIGAGRIDGGAAVSNRVIAYDAQNPGLVSMAFDPVDAAEELSVSRDLVIENHHDEDVTLELAYQAQQSIPGVTFQVPSSAAVPAGGSTEVTVTLSVSDVEALRKVIDPTMDLADPALQGIFPGLVRNFLASEQGWIQLTGAPEAETLHVPVNANVRPASTTTGADVVFDEGSAESVLSLTGSGLSQGEGHERYESLTAPFQLGATREATDPEQLSTPSAAAVDLAAVGTQYFEVGGTEMIGIGIATHHDWGRFGAWDHFIIERETEDTVFQAYVGLSSINDVTADSTMVSVDACSLGTATCSLQGRTLPFLRGGHVDTRPYDSNVMQVAFPLAWFGATAEELEAGEAAFEFSVYGNNRSGQVSALEGVTFSQQQHLLFGDADDGIFSTAAGQTDIPITRPEALIGVGGDEETEGEHAQVAQLLLLHPHNAGTENRWEIVDALEPRDQEEEEDDDAAAEWSSSTAYDEGDQVRYDGRVFEALWYSQNQVPGESAYSAWSEIGAETQCGGETVNAWAASTRFLGGETVTHDGELYTAKWYSRNQEPGDPYGPWDPVGSC</sequence>
<organism evidence="9 10">
    <name type="scientific">Nesterenkonia rhizosphaerae</name>
    <dbReference type="NCBI Taxonomy" id="1348272"/>
    <lineage>
        <taxon>Bacteria</taxon>
        <taxon>Bacillati</taxon>
        <taxon>Actinomycetota</taxon>
        <taxon>Actinomycetes</taxon>
        <taxon>Micrococcales</taxon>
        <taxon>Micrococcaceae</taxon>
        <taxon>Nesterenkonia</taxon>
    </lineage>
</organism>
<evidence type="ECO:0000256" key="7">
    <source>
        <dbReference type="SAM" id="MobiDB-lite"/>
    </source>
</evidence>
<dbReference type="SUPFAM" id="SSF51055">
    <property type="entry name" value="Carbohydrate binding domain"/>
    <property type="match status" value="2"/>
</dbReference>
<dbReference type="Pfam" id="PF02839">
    <property type="entry name" value="CBM_5_12"/>
    <property type="match status" value="1"/>
</dbReference>
<feature type="region of interest" description="Disordered" evidence="7">
    <location>
        <begin position="112"/>
        <end position="219"/>
    </location>
</feature>
<dbReference type="InterPro" id="IPR023828">
    <property type="entry name" value="Peptidase_S8_Ser-AS"/>
</dbReference>